<organism evidence="7 8">
    <name type="scientific">Streptomyces javensis</name>
    <dbReference type="NCBI Taxonomy" id="114698"/>
    <lineage>
        <taxon>Bacteria</taxon>
        <taxon>Bacillati</taxon>
        <taxon>Actinomycetota</taxon>
        <taxon>Actinomycetes</taxon>
        <taxon>Kitasatosporales</taxon>
        <taxon>Streptomycetaceae</taxon>
        <taxon>Streptomyces</taxon>
        <taxon>Streptomyces violaceusniger group</taxon>
    </lineage>
</organism>
<protein>
    <submittedName>
        <fullName evidence="7">FAD-binding oxidoreductase</fullName>
    </submittedName>
</protein>
<name>A0ABN1WDZ9_9ACTN</name>
<gene>
    <name evidence="7" type="ORF">GCM10009579_01070</name>
</gene>
<sequence length="551" mass="58963">MARAEAINVSRARLVRAATLINRRNVLRAGTVGVLGAEVMASRTTPAAATPPPDVAERVSRRDWELLAQSLSSRSTLYRPGDSGYPPLALPFNHRYAGIRPAGIVACGTTRDVSTAVRWARTAGLPAVPRSGLGHNYAGYSATTGLLLNMARMKSIDSTPVPGPGSRTRTYGRIKVVHDAGTVTVGAGVTNGDLHPMLEDRGIFVPTGRCPTVGVAGLVLGGGIGFSDKMFGLTCDRLVSTTVVLADGEVVKAGQSSYSDLFWGCRGGAGNNFGVNTSFTFQYERFQGGVGFYRLSWSLDSALPVMAAAQRIAVDTLHDKRFHLRVGLGTHGLTRAEIRANAGVNAIGQYYGDLDQLREILAPLLAIGTAEERAANRASVREVTPGEASVLLSATTPAQQFAAKSAVLTSRTLLTDDQVAAAAEQLLEWPGSNNEDGAGFAMFALGGEINQVPPDATAFVHRNGVFILAAETSWADYDPPLVATANLQWLPEFYHALFGGTPPPQSYQNFPDPTLKNWRRAYYGANYDRLVRVNREYDPTNFFSYPQAIGT</sequence>
<dbReference type="Pfam" id="PF08031">
    <property type="entry name" value="BBE"/>
    <property type="match status" value="1"/>
</dbReference>
<reference evidence="7 8" key="1">
    <citation type="journal article" date="2019" name="Int. J. Syst. Evol. Microbiol.">
        <title>The Global Catalogue of Microorganisms (GCM) 10K type strain sequencing project: providing services to taxonomists for standard genome sequencing and annotation.</title>
        <authorList>
            <consortium name="The Broad Institute Genomics Platform"/>
            <consortium name="The Broad Institute Genome Sequencing Center for Infectious Disease"/>
            <person name="Wu L."/>
            <person name="Ma J."/>
        </authorList>
    </citation>
    <scope>NUCLEOTIDE SEQUENCE [LARGE SCALE GENOMIC DNA]</scope>
    <source>
        <strain evidence="7 8">JCM 11448</strain>
    </source>
</reference>
<dbReference type="Gene3D" id="3.40.462.20">
    <property type="match status" value="1"/>
</dbReference>
<dbReference type="SUPFAM" id="SSF56176">
    <property type="entry name" value="FAD-binding/transporter-associated domain-like"/>
    <property type="match status" value="1"/>
</dbReference>
<dbReference type="InterPro" id="IPR006094">
    <property type="entry name" value="Oxid_FAD_bind_N"/>
</dbReference>
<comment type="cofactor">
    <cofactor evidence="1">
        <name>FAD</name>
        <dbReference type="ChEBI" id="CHEBI:57692"/>
    </cofactor>
</comment>
<comment type="caution">
    <text evidence="7">The sequence shown here is derived from an EMBL/GenBank/DDBJ whole genome shotgun (WGS) entry which is preliminary data.</text>
</comment>
<keyword evidence="4" id="KW-0274">FAD</keyword>
<proteinExistence type="inferred from homology"/>
<dbReference type="InterPro" id="IPR050416">
    <property type="entry name" value="FAD-linked_Oxidoreductase"/>
</dbReference>
<keyword evidence="5" id="KW-0560">Oxidoreductase</keyword>
<evidence type="ECO:0000259" key="6">
    <source>
        <dbReference type="PROSITE" id="PS51387"/>
    </source>
</evidence>
<evidence type="ECO:0000256" key="5">
    <source>
        <dbReference type="ARBA" id="ARBA00023002"/>
    </source>
</evidence>
<evidence type="ECO:0000256" key="4">
    <source>
        <dbReference type="ARBA" id="ARBA00022827"/>
    </source>
</evidence>
<evidence type="ECO:0000256" key="2">
    <source>
        <dbReference type="ARBA" id="ARBA00005466"/>
    </source>
</evidence>
<evidence type="ECO:0000313" key="8">
    <source>
        <dbReference type="Proteomes" id="UP001500282"/>
    </source>
</evidence>
<evidence type="ECO:0000313" key="7">
    <source>
        <dbReference type="EMBL" id="GAA1247355.1"/>
    </source>
</evidence>
<dbReference type="InterPro" id="IPR016166">
    <property type="entry name" value="FAD-bd_PCMH"/>
</dbReference>
<dbReference type="Pfam" id="PF01565">
    <property type="entry name" value="FAD_binding_4"/>
    <property type="match status" value="1"/>
</dbReference>
<dbReference type="EMBL" id="BAAAIH010000001">
    <property type="protein sequence ID" value="GAA1247355.1"/>
    <property type="molecule type" value="Genomic_DNA"/>
</dbReference>
<dbReference type="PROSITE" id="PS51387">
    <property type="entry name" value="FAD_PCMH"/>
    <property type="match status" value="1"/>
</dbReference>
<dbReference type="PANTHER" id="PTHR42973:SF39">
    <property type="entry name" value="FAD-BINDING PCMH-TYPE DOMAIN-CONTAINING PROTEIN"/>
    <property type="match status" value="1"/>
</dbReference>
<evidence type="ECO:0000256" key="3">
    <source>
        <dbReference type="ARBA" id="ARBA00022630"/>
    </source>
</evidence>
<keyword evidence="8" id="KW-1185">Reference proteome</keyword>
<accession>A0ABN1WDZ9</accession>
<dbReference type="Gene3D" id="3.30.465.10">
    <property type="match status" value="1"/>
</dbReference>
<dbReference type="Proteomes" id="UP001500282">
    <property type="component" value="Unassembled WGS sequence"/>
</dbReference>
<dbReference type="InterPro" id="IPR012951">
    <property type="entry name" value="BBE"/>
</dbReference>
<dbReference type="InterPro" id="IPR036318">
    <property type="entry name" value="FAD-bd_PCMH-like_sf"/>
</dbReference>
<dbReference type="PANTHER" id="PTHR42973">
    <property type="entry name" value="BINDING OXIDOREDUCTASE, PUTATIVE (AFU_ORTHOLOGUE AFUA_1G17690)-RELATED"/>
    <property type="match status" value="1"/>
</dbReference>
<dbReference type="InterPro" id="IPR016169">
    <property type="entry name" value="FAD-bd_PCMH_sub2"/>
</dbReference>
<comment type="similarity">
    <text evidence="2">Belongs to the oxygen-dependent FAD-linked oxidoreductase family.</text>
</comment>
<keyword evidence="3" id="KW-0285">Flavoprotein</keyword>
<evidence type="ECO:0000256" key="1">
    <source>
        <dbReference type="ARBA" id="ARBA00001974"/>
    </source>
</evidence>
<feature type="domain" description="FAD-binding PCMH-type" evidence="6">
    <location>
        <begin position="97"/>
        <end position="286"/>
    </location>
</feature>